<dbReference type="GO" id="GO:0005911">
    <property type="term" value="C:cell-cell junction"/>
    <property type="evidence" value="ECO:0007669"/>
    <property type="project" value="TreeGrafter"/>
</dbReference>
<dbReference type="Gene3D" id="2.60.40.10">
    <property type="entry name" value="Immunoglobulins"/>
    <property type="match status" value="16"/>
</dbReference>
<evidence type="ECO:0000256" key="2">
    <source>
        <dbReference type="ARBA" id="ARBA00023136"/>
    </source>
</evidence>
<keyword evidence="5" id="KW-0393">Immunoglobulin domain</keyword>
<evidence type="ECO:0000259" key="8">
    <source>
        <dbReference type="PROSITE" id="PS50026"/>
    </source>
</evidence>
<dbReference type="InterPro" id="IPR051275">
    <property type="entry name" value="Cell_adhesion_signaling"/>
</dbReference>
<dbReference type="InterPro" id="IPR013098">
    <property type="entry name" value="Ig_I-set"/>
</dbReference>
<dbReference type="GO" id="GO:0098609">
    <property type="term" value="P:cell-cell adhesion"/>
    <property type="evidence" value="ECO:0007669"/>
    <property type="project" value="TreeGrafter"/>
</dbReference>
<feature type="domain" description="Ig-like" evidence="9">
    <location>
        <begin position="399"/>
        <end position="481"/>
    </location>
</feature>
<feature type="domain" description="Ig-like" evidence="9">
    <location>
        <begin position="1390"/>
        <end position="1468"/>
    </location>
</feature>
<feature type="domain" description="Ig-like" evidence="9">
    <location>
        <begin position="738"/>
        <end position="822"/>
    </location>
</feature>
<name>A0A2B4S520_STYPI</name>
<dbReference type="PROSITE" id="PS00022">
    <property type="entry name" value="EGF_1"/>
    <property type="match status" value="1"/>
</dbReference>
<feature type="disulfide bond" evidence="6">
    <location>
        <begin position="1474"/>
        <end position="1484"/>
    </location>
</feature>
<dbReference type="GO" id="GO:0050839">
    <property type="term" value="F:cell adhesion molecule binding"/>
    <property type="evidence" value="ECO:0007669"/>
    <property type="project" value="TreeGrafter"/>
</dbReference>
<keyword evidence="11" id="KW-1185">Reference proteome</keyword>
<dbReference type="InterPro" id="IPR011029">
    <property type="entry name" value="DEATH-like_dom_sf"/>
</dbReference>
<dbReference type="OrthoDB" id="5985519at2759"/>
<dbReference type="EMBL" id="LSMT01000185">
    <property type="protein sequence ID" value="PFX24143.1"/>
    <property type="molecule type" value="Genomic_DNA"/>
</dbReference>
<dbReference type="Pfam" id="PF07679">
    <property type="entry name" value="I-set"/>
    <property type="match status" value="1"/>
</dbReference>
<protein>
    <submittedName>
        <fullName evidence="10">Hemicentin-1</fullName>
    </submittedName>
</protein>
<keyword evidence="7" id="KW-0732">Signal</keyword>
<keyword evidence="6" id="KW-0245">EGF-like domain</keyword>
<feature type="domain" description="Ig-like" evidence="9">
    <location>
        <begin position="1309"/>
        <end position="1386"/>
    </location>
</feature>
<keyword evidence="3 6" id="KW-1015">Disulfide bond</keyword>
<feature type="domain" description="EGF-like" evidence="8">
    <location>
        <begin position="1470"/>
        <end position="1505"/>
    </location>
</feature>
<dbReference type="FunFam" id="2.60.40.10:FF:000032">
    <property type="entry name" value="palladin isoform X1"/>
    <property type="match status" value="1"/>
</dbReference>
<dbReference type="Pfam" id="PF13895">
    <property type="entry name" value="Ig_2"/>
    <property type="match status" value="4"/>
</dbReference>
<feature type="domain" description="Ig-like" evidence="9">
    <location>
        <begin position="1228"/>
        <end position="1305"/>
    </location>
</feature>
<proteinExistence type="predicted"/>
<dbReference type="InterPro" id="IPR036179">
    <property type="entry name" value="Ig-like_dom_sf"/>
</dbReference>
<evidence type="ECO:0000256" key="5">
    <source>
        <dbReference type="ARBA" id="ARBA00023319"/>
    </source>
</evidence>
<dbReference type="PANTHER" id="PTHR11640">
    <property type="entry name" value="NEPHRIN"/>
    <property type="match status" value="1"/>
</dbReference>
<feature type="domain" description="Ig-like" evidence="9">
    <location>
        <begin position="486"/>
        <end position="564"/>
    </location>
</feature>
<comment type="caution">
    <text evidence="6">Lacks conserved residue(s) required for the propagation of feature annotation.</text>
</comment>
<dbReference type="InterPro" id="IPR003598">
    <property type="entry name" value="Ig_sub2"/>
</dbReference>
<feature type="domain" description="Ig-like" evidence="9">
    <location>
        <begin position="1059"/>
        <end position="1136"/>
    </location>
</feature>
<organism evidence="10 11">
    <name type="scientific">Stylophora pistillata</name>
    <name type="common">Smooth cauliflower coral</name>
    <dbReference type="NCBI Taxonomy" id="50429"/>
    <lineage>
        <taxon>Eukaryota</taxon>
        <taxon>Metazoa</taxon>
        <taxon>Cnidaria</taxon>
        <taxon>Anthozoa</taxon>
        <taxon>Hexacorallia</taxon>
        <taxon>Scleractinia</taxon>
        <taxon>Astrocoeniina</taxon>
        <taxon>Pocilloporidae</taxon>
        <taxon>Stylophora</taxon>
    </lineage>
</organism>
<feature type="signal peptide" evidence="7">
    <location>
        <begin position="1"/>
        <end position="23"/>
    </location>
</feature>
<evidence type="ECO:0000313" key="10">
    <source>
        <dbReference type="EMBL" id="PFX24143.1"/>
    </source>
</evidence>
<dbReference type="PROSITE" id="PS50026">
    <property type="entry name" value="EGF_3"/>
    <property type="match status" value="1"/>
</dbReference>
<comment type="subcellular location">
    <subcellularLocation>
        <location evidence="1">Membrane</location>
        <topology evidence="1">Single-pass type I membrane protein</topology>
    </subcellularLocation>
</comment>
<feature type="domain" description="Ig-like" evidence="9">
    <location>
        <begin position="655"/>
        <end position="735"/>
    </location>
</feature>
<dbReference type="InterPro" id="IPR007110">
    <property type="entry name" value="Ig-like_dom"/>
</dbReference>
<evidence type="ECO:0000256" key="1">
    <source>
        <dbReference type="ARBA" id="ARBA00004479"/>
    </source>
</evidence>
<gene>
    <name evidence="10" type="primary">HMCN1</name>
    <name evidence="10" type="ORF">AWC38_SpisGene11302</name>
</gene>
<dbReference type="SMART" id="SM00409">
    <property type="entry name" value="IG"/>
    <property type="match status" value="13"/>
</dbReference>
<dbReference type="CDD" id="cd01671">
    <property type="entry name" value="CARD"/>
    <property type="match status" value="1"/>
</dbReference>
<dbReference type="SUPFAM" id="SSF48726">
    <property type="entry name" value="Immunoglobulin"/>
    <property type="match status" value="13"/>
</dbReference>
<keyword evidence="4" id="KW-0325">Glycoprotein</keyword>
<dbReference type="InterPro" id="IPR013783">
    <property type="entry name" value="Ig-like_fold"/>
</dbReference>
<sequence length="1635" mass="178487">MSFVTSMILLLINVASFFFESESQPVFTKWPPSTSYVVEGNGLFLQWNYTLGGAFRSAEFDLSAIPEAIDIADRFKSEATFIHTDYQGRVEANITATQANVTFLSLTRADTGNYVFKVEREDRKKNSSTMKITVQFPPEFRSSSGDKVVVEGTDPSDITLECNADGEPTPNITWTKVYDNGSDSGVLETKNQFVLANNRTSSGTYRCTAYNGIGTAPNRTVKVEVNFKPENVKLVVNDSTLCEGDVISITCSADGKPAVHSYQLFENGIQVNDGNSSAGVWIRKDLKEGDLSYRCEANNTIDTTGKTVNVTVKVPSKVYPLENITVIEGENRTLVCNVSGSPLLDVTWTEVNPGSQSNVKNMLYLTNISRNDAGEYKCKATNDCGNSSASTFLTVYYKPENFKFTVSKSTVCQGTVVTFNCSADGIPLVDTYQLLENDKPVSDGSNRLGMWTRNMSTGGVFKYKCMANNSAGTAYSMRTVTVNVSSSIQEILDQNVTEGNNLTLTCNVSGIPTPVVSWIKPDGQRFNESVLELLKVSRNQSGTYRCEASNDCGNAVKTASVEVQYKPENVQLMSSATNYKACRGDVISFNCSADANPAVVSYQLFENETAILNTSATGMWSKTLENEGVFLYKCVAHNKPGSMYSTNVMLTVNVPSSIIQITQHQSVTEGDNVTLLCNVSGVPPPMVYWVKPNGSRNEGLKLEVKNVKRKEAGEYKCEASNECGNSTKMTRIDVQFKPENVQLNSSAVNKKACKGKVITFNCSADAYPAVTSYQLFENETAIFNTSVAGMWSKTLENEGVFVYKCVANNSLGSGNSSSVAITVNVPSSIIQITQDQNVTEGVNVTLACNVSGVPPPIVSWIKPNGDRHVGYLLEVTNISRNEAGEYKCEASNECGNATEMAEIGVLYKPENVQFTTSAMDKKACRNNMISFNCSADANPSVTSYQLFENDTILDTNPSGMFKRNVSMGGVFMYKCVANNPLGSKFSSSLMVTVNAHLGQSKTITVRELQALREIGSGIEKKKTLLRMIADKGPEVYEEFVKALEKDKCSVAYCLVKEVPSTIKTIQDKNVTEGENATLTCTAFGMPQPSVSWIKLNDQNVAKNVLEFVNISRNEAGKYKCEASNECGNATEMATIDVNYQPENMKFRTSVMKSKVCQGDTITFNCSADAKPAVTSYQLLENGNVKNHNLSGMWKETLESGGVFVYKCVANNTVGSADSVDVTFTVNVPSSIQQIHNKTVTEGHNVTLMCNVSGMPPPTVSWLKPNGQLHSGYMLEFVNISRNEAGEYKCEASNECGNATEMATIDVQYPSRITNISGEQIVNNGDVVSLFCMAEGNPVPTITWTKVGDSSPVNFPLTISGNQDEGLYRCTAENGVGSSVTSDVNMTVHFPASIVAIGNHTVVKGETIVLYCNVSGTPPPTVLWTHIESGKTWNRKEWTIEGIQVGNLGEYRCNASNKYGGDIKSTLILYEGGFCEEPCPTRQLCRKFGKTYVCSCRDGEKGPDCKEKEEPKKTFEVGLKIKREFKQEYEDLENPETKSLVKEIKENTMVEFQGTGLASVKVLKLRPGSIIADLELTFNKSVGQSSVNALLTQARKDGKLGNMEVEDAVVGGTFPDTSEKDCGTFFEGEDCKKGKN</sequence>
<feature type="domain" description="Ig-like" evidence="9">
    <location>
        <begin position="826"/>
        <end position="904"/>
    </location>
</feature>
<feature type="disulfide bond" evidence="6">
    <location>
        <begin position="1495"/>
        <end position="1504"/>
    </location>
</feature>
<keyword evidence="2" id="KW-0472">Membrane</keyword>
<evidence type="ECO:0000256" key="4">
    <source>
        <dbReference type="ARBA" id="ARBA00023180"/>
    </source>
</evidence>
<dbReference type="GO" id="GO:0005886">
    <property type="term" value="C:plasma membrane"/>
    <property type="evidence" value="ECO:0007669"/>
    <property type="project" value="TreeGrafter"/>
</dbReference>
<reference evidence="11" key="1">
    <citation type="journal article" date="2017" name="bioRxiv">
        <title>Comparative analysis of the genomes of Stylophora pistillata and Acropora digitifera provides evidence for extensive differences between species of corals.</title>
        <authorList>
            <person name="Voolstra C.R."/>
            <person name="Li Y."/>
            <person name="Liew Y.J."/>
            <person name="Baumgarten S."/>
            <person name="Zoccola D."/>
            <person name="Flot J.-F."/>
            <person name="Tambutte S."/>
            <person name="Allemand D."/>
            <person name="Aranda M."/>
        </authorList>
    </citation>
    <scope>NUCLEOTIDE SEQUENCE [LARGE SCALE GENOMIC DNA]</scope>
</reference>
<evidence type="ECO:0000256" key="3">
    <source>
        <dbReference type="ARBA" id="ARBA00023157"/>
    </source>
</evidence>
<feature type="chain" id="PRO_5012518663" evidence="7">
    <location>
        <begin position="24"/>
        <end position="1635"/>
    </location>
</feature>
<feature type="domain" description="Ig-like" evidence="9">
    <location>
        <begin position="138"/>
        <end position="226"/>
    </location>
</feature>
<comment type="caution">
    <text evidence="10">The sequence shown here is derived from an EMBL/GenBank/DDBJ whole genome shotgun (WGS) entry which is preliminary data.</text>
</comment>
<dbReference type="PROSITE" id="PS50835">
    <property type="entry name" value="IG_LIKE"/>
    <property type="match status" value="12"/>
</dbReference>
<evidence type="ECO:0000256" key="7">
    <source>
        <dbReference type="SAM" id="SignalP"/>
    </source>
</evidence>
<feature type="domain" description="Ig-like" evidence="9">
    <location>
        <begin position="229"/>
        <end position="311"/>
    </location>
</feature>
<accession>A0A2B4S520</accession>
<dbReference type="InterPro" id="IPR003599">
    <property type="entry name" value="Ig_sub"/>
</dbReference>
<dbReference type="PANTHER" id="PTHR11640:SF31">
    <property type="entry name" value="IRREGULAR CHIASM C-ROUGHEST PROTEIN-RELATED"/>
    <property type="match status" value="1"/>
</dbReference>
<dbReference type="Gene3D" id="1.10.533.10">
    <property type="entry name" value="Death Domain, Fas"/>
    <property type="match status" value="1"/>
</dbReference>
<dbReference type="SMART" id="SM00408">
    <property type="entry name" value="IGc2"/>
    <property type="match status" value="9"/>
</dbReference>
<feature type="domain" description="Ig-like" evidence="9">
    <location>
        <begin position="315"/>
        <end position="394"/>
    </location>
</feature>
<dbReference type="Pfam" id="PF13927">
    <property type="entry name" value="Ig_3"/>
    <property type="match status" value="8"/>
</dbReference>
<dbReference type="Proteomes" id="UP000225706">
    <property type="component" value="Unassembled WGS sequence"/>
</dbReference>
<dbReference type="InterPro" id="IPR000742">
    <property type="entry name" value="EGF"/>
</dbReference>
<evidence type="ECO:0000256" key="6">
    <source>
        <dbReference type="PROSITE-ProRule" id="PRU00076"/>
    </source>
</evidence>
<evidence type="ECO:0000259" key="9">
    <source>
        <dbReference type="PROSITE" id="PS50835"/>
    </source>
</evidence>
<evidence type="ECO:0000313" key="11">
    <source>
        <dbReference type="Proteomes" id="UP000225706"/>
    </source>
</evidence>